<comment type="subunit">
    <text evidence="4 8">Homotetramer.</text>
</comment>
<evidence type="ECO:0000256" key="5">
    <source>
        <dbReference type="ARBA" id="ARBA00022631"/>
    </source>
</evidence>
<dbReference type="SUPFAM" id="SSF49472">
    <property type="entry name" value="Transthyretin (synonym: prealbumin)"/>
    <property type="match status" value="1"/>
</dbReference>
<comment type="caution">
    <text evidence="10">The sequence shown here is derived from an EMBL/GenBank/DDBJ whole genome shotgun (WGS) entry which is preliminary data.</text>
</comment>
<feature type="binding site" evidence="7">
    <location>
        <position position="7"/>
    </location>
    <ligand>
        <name>substrate</name>
    </ligand>
</feature>
<dbReference type="PANTHER" id="PTHR10395">
    <property type="entry name" value="URICASE AND TRANSTHYRETIN-RELATED"/>
    <property type="match status" value="1"/>
</dbReference>
<accession>A0A7K1UJQ9</accession>
<dbReference type="InterPro" id="IPR014306">
    <property type="entry name" value="Hydroxyisourate_hydrolase"/>
</dbReference>
<evidence type="ECO:0000256" key="8">
    <source>
        <dbReference type="RuleBase" id="RU361270"/>
    </source>
</evidence>
<evidence type="ECO:0000256" key="7">
    <source>
        <dbReference type="PIRSR" id="PIRSR600895-51"/>
    </source>
</evidence>
<evidence type="ECO:0000259" key="9">
    <source>
        <dbReference type="Pfam" id="PF00576"/>
    </source>
</evidence>
<feature type="binding site" evidence="7">
    <location>
        <position position="104"/>
    </location>
    <ligand>
        <name>substrate</name>
    </ligand>
</feature>
<dbReference type="EC" id="3.5.2.17" evidence="8"/>
<dbReference type="InterPro" id="IPR023418">
    <property type="entry name" value="Thyroxine_BS"/>
</dbReference>
<dbReference type="PROSITE" id="PS00768">
    <property type="entry name" value="TRANSTHYRETIN_1"/>
    <property type="match status" value="1"/>
</dbReference>
<dbReference type="Gene3D" id="2.60.40.180">
    <property type="entry name" value="Transthyretin/hydroxyisourate hydrolase domain"/>
    <property type="match status" value="1"/>
</dbReference>
<dbReference type="Pfam" id="PF00576">
    <property type="entry name" value="Transthyretin"/>
    <property type="match status" value="1"/>
</dbReference>
<evidence type="ECO:0000256" key="6">
    <source>
        <dbReference type="ARBA" id="ARBA00022801"/>
    </source>
</evidence>
<dbReference type="PANTHER" id="PTHR10395:SF7">
    <property type="entry name" value="5-HYDROXYISOURATE HYDROLASE"/>
    <property type="match status" value="1"/>
</dbReference>
<dbReference type="GO" id="GO:0033971">
    <property type="term" value="F:hydroxyisourate hydrolase activity"/>
    <property type="evidence" value="ECO:0007669"/>
    <property type="project" value="UniProtKB-EC"/>
</dbReference>
<keyword evidence="6 8" id="KW-0378">Hydrolase</keyword>
<evidence type="ECO:0000256" key="2">
    <source>
        <dbReference type="ARBA" id="ARBA00002704"/>
    </source>
</evidence>
<comment type="catalytic activity">
    <reaction evidence="1 8">
        <text>5-hydroxyisourate + H2O = 5-hydroxy-2-oxo-4-ureido-2,5-dihydro-1H-imidazole-5-carboxylate + H(+)</text>
        <dbReference type="Rhea" id="RHEA:23736"/>
        <dbReference type="ChEBI" id="CHEBI:15377"/>
        <dbReference type="ChEBI" id="CHEBI:15378"/>
        <dbReference type="ChEBI" id="CHEBI:18072"/>
        <dbReference type="ChEBI" id="CHEBI:58639"/>
        <dbReference type="EC" id="3.5.2.17"/>
    </reaction>
</comment>
<keyword evidence="5 8" id="KW-0659">Purine metabolism</keyword>
<evidence type="ECO:0000256" key="4">
    <source>
        <dbReference type="ARBA" id="ARBA00011881"/>
    </source>
</evidence>
<name>A0A7K1UJQ9_9MICC</name>
<protein>
    <recommendedName>
        <fullName evidence="8">5-hydroxyisourate hydrolase</fullName>
        <shortName evidence="8">HIU hydrolase</shortName>
        <shortName evidence="8">HIUHase</shortName>
        <ecNumber evidence="8">3.5.2.17</ecNumber>
    </recommendedName>
</protein>
<reference evidence="10 11" key="1">
    <citation type="submission" date="2019-12" db="EMBL/GenBank/DDBJ databases">
        <title>Nesterenkonia muleiensis sp. nov., a novel actinobacterium isolated from sap of Populus euphratica.</title>
        <authorList>
            <person name="Wang R."/>
        </authorList>
    </citation>
    <scope>NUCLEOTIDE SEQUENCE [LARGE SCALE GENOMIC DNA]</scope>
    <source>
        <strain evidence="10 11">F10</strain>
    </source>
</reference>
<evidence type="ECO:0000313" key="11">
    <source>
        <dbReference type="Proteomes" id="UP000460157"/>
    </source>
</evidence>
<dbReference type="OrthoDB" id="9792386at2"/>
<dbReference type="NCBIfam" id="TIGR02962">
    <property type="entry name" value="hdxy_isourate"/>
    <property type="match status" value="1"/>
</dbReference>
<dbReference type="AlphaFoldDB" id="A0A7K1UJQ9"/>
<feature type="domain" description="Transthyretin/hydroxyisourate hydrolase" evidence="9">
    <location>
        <begin position="4"/>
        <end position="106"/>
    </location>
</feature>
<dbReference type="PRINTS" id="PR00189">
    <property type="entry name" value="TRNSTHYRETIN"/>
</dbReference>
<evidence type="ECO:0000313" key="10">
    <source>
        <dbReference type="EMBL" id="MVT26700.1"/>
    </source>
</evidence>
<comment type="similarity">
    <text evidence="3 8">Belongs to the transthyretin family. 5-hydroxyisourate hydrolase subfamily.</text>
</comment>
<feature type="binding site" evidence="7">
    <location>
        <position position="42"/>
    </location>
    <ligand>
        <name>substrate</name>
    </ligand>
</feature>
<dbReference type="InterPro" id="IPR000895">
    <property type="entry name" value="Transthyretin/HIU_hydrolase"/>
</dbReference>
<evidence type="ECO:0000256" key="1">
    <source>
        <dbReference type="ARBA" id="ARBA00001043"/>
    </source>
</evidence>
<organism evidence="10 11">
    <name type="scientific">Nesterenkonia alkaliphila</name>
    <dbReference type="NCBI Taxonomy" id="1463631"/>
    <lineage>
        <taxon>Bacteria</taxon>
        <taxon>Bacillati</taxon>
        <taxon>Actinomycetota</taxon>
        <taxon>Actinomycetes</taxon>
        <taxon>Micrococcales</taxon>
        <taxon>Micrococcaceae</taxon>
        <taxon>Nesterenkonia</taxon>
    </lineage>
</organism>
<evidence type="ECO:0000256" key="3">
    <source>
        <dbReference type="ARBA" id="ARBA00009850"/>
    </source>
</evidence>
<dbReference type="CDD" id="cd05822">
    <property type="entry name" value="TLP_HIUase"/>
    <property type="match status" value="1"/>
</dbReference>
<dbReference type="GO" id="GO:0006144">
    <property type="term" value="P:purine nucleobase metabolic process"/>
    <property type="evidence" value="ECO:0007669"/>
    <property type="project" value="UniProtKB-KW"/>
</dbReference>
<dbReference type="EMBL" id="WRPM01000071">
    <property type="protein sequence ID" value="MVT26700.1"/>
    <property type="molecule type" value="Genomic_DNA"/>
</dbReference>
<dbReference type="InterPro" id="IPR023416">
    <property type="entry name" value="Transthyretin/HIU_hydrolase_d"/>
</dbReference>
<sequence>MSLVTTHILDTVAGTPASGVVVILSDAAGEQIARGTTDSDGRVNELGPEQLQPGSYRLSFRTGEYFRARGLPTFFPEVQITFETGAEPHYHVPLLISPYAYSTYRGS</sequence>
<comment type="function">
    <text evidence="2">Catalyzes the hydrolysis of 5-hydroxyisourate (HIU) to 2-oxo-4-hydroxy-4-carboxy-5-ureidoimidazoline (OHCU).</text>
</comment>
<dbReference type="Proteomes" id="UP000460157">
    <property type="component" value="Unassembled WGS sequence"/>
</dbReference>
<keyword evidence="11" id="KW-1185">Reference proteome</keyword>
<dbReference type="RefSeq" id="WP_157323919.1">
    <property type="nucleotide sequence ID" value="NZ_BMFX01000001.1"/>
</dbReference>
<proteinExistence type="inferred from homology"/>
<gene>
    <name evidence="10" type="primary">uraH</name>
    <name evidence="10" type="ORF">GNZ21_10070</name>
</gene>
<dbReference type="InterPro" id="IPR036817">
    <property type="entry name" value="Transthyretin/HIU_hydrolase_sf"/>
</dbReference>